<keyword evidence="6 16" id="KW-0812">Transmembrane</keyword>
<keyword evidence="10" id="KW-0862">Zinc</keyword>
<evidence type="ECO:0000256" key="13">
    <source>
        <dbReference type="ARBA" id="ARBA00024209"/>
    </source>
</evidence>
<dbReference type="PANTHER" id="PTHR45768:SF10">
    <property type="entry name" value="RING-H2 FINGER PROTEIN ATL13-RELATED"/>
    <property type="match status" value="1"/>
</dbReference>
<evidence type="ECO:0000256" key="14">
    <source>
        <dbReference type="PROSITE-ProRule" id="PRU00175"/>
    </source>
</evidence>
<dbReference type="InterPro" id="IPR001841">
    <property type="entry name" value="Znf_RING"/>
</dbReference>
<feature type="transmembrane region" description="Helical" evidence="16">
    <location>
        <begin position="45"/>
        <end position="66"/>
    </location>
</feature>
<evidence type="ECO:0000313" key="18">
    <source>
        <dbReference type="EMBL" id="CAA7408145.1"/>
    </source>
</evidence>
<keyword evidence="5" id="KW-0808">Transferase</keyword>
<evidence type="ECO:0000256" key="7">
    <source>
        <dbReference type="ARBA" id="ARBA00022723"/>
    </source>
</evidence>
<name>A0A7I8LFU9_SPIIN</name>
<dbReference type="SMART" id="SM00184">
    <property type="entry name" value="RING"/>
    <property type="match status" value="1"/>
</dbReference>
<proteinExistence type="inferred from homology"/>
<comment type="pathway">
    <text evidence="3">Protein modification; protein ubiquitination.</text>
</comment>
<dbReference type="GO" id="GO:0016020">
    <property type="term" value="C:membrane"/>
    <property type="evidence" value="ECO:0007669"/>
    <property type="project" value="UniProtKB-SubCell"/>
</dbReference>
<comment type="subcellular location">
    <subcellularLocation>
        <location evidence="2">Membrane</location>
        <topology evidence="2">Single-pass membrane protein</topology>
    </subcellularLocation>
</comment>
<dbReference type="GO" id="GO:0061630">
    <property type="term" value="F:ubiquitin protein ligase activity"/>
    <property type="evidence" value="ECO:0007669"/>
    <property type="project" value="UniProtKB-EC"/>
</dbReference>
<sequence>MDRVLLTETNKTEIRAPFPNYLSPSPPLPPLLSVDGIIGRISPSILLVIVILGFIFVISGLLHLLVRYLIRRSTTDQDDQDSATALQGQLQQLFHLHDAGVDQSFIDTLPVFPYKDITGVKDPFDCAVCLCEFEADDKLRLLPECSHAFHMECIDTWLLSHSTCPLCRTSLLPDFAPGHNCTPFVLLLESGSESSRETVEEDPVAPSAEEPPGKARDFGEKGAERTTEPPPPPPLPPPPSRLVPIKLGKLRSVDGASEGSSSDNRVLDGRRCFSMGSFEYVMDETSRMHVTVKQPARKPGVKKPGHRPAISECDCNPRREGLKGFETGESFSVSKIWLRSKKEKKPAGEVSSRRVFSFRLPLQMGGAAERGKVKCGSSRRTAASEVDLACYDKSGSDLGSDLEAAGCDGDNVVSRGEETPSFARRTLLWISGRHHKVGNHSESGRIPSSGPILFSNFSGDEVAEGGTK</sequence>
<dbReference type="SUPFAM" id="SSF57850">
    <property type="entry name" value="RING/U-box"/>
    <property type="match status" value="1"/>
</dbReference>
<comment type="similarity">
    <text evidence="13">Belongs to the RING-type zinc finger family. ATL subfamily.</text>
</comment>
<dbReference type="CDD" id="cd16461">
    <property type="entry name" value="RING-H2_EL5-like"/>
    <property type="match status" value="1"/>
</dbReference>
<dbReference type="InterPro" id="IPR013083">
    <property type="entry name" value="Znf_RING/FYVE/PHD"/>
</dbReference>
<keyword evidence="8 14" id="KW-0863">Zinc-finger</keyword>
<evidence type="ECO:0000256" key="12">
    <source>
        <dbReference type="ARBA" id="ARBA00023136"/>
    </source>
</evidence>
<reference evidence="18" key="1">
    <citation type="submission" date="2020-02" db="EMBL/GenBank/DDBJ databases">
        <authorList>
            <person name="Scholz U."/>
            <person name="Mascher M."/>
            <person name="Fiebig A."/>
        </authorList>
    </citation>
    <scope>NUCLEOTIDE SEQUENCE</scope>
</reference>
<feature type="region of interest" description="Disordered" evidence="15">
    <location>
        <begin position="192"/>
        <end position="244"/>
    </location>
</feature>
<keyword evidence="9" id="KW-0833">Ubl conjugation pathway</keyword>
<dbReference type="OrthoDB" id="8062037at2759"/>
<feature type="compositionally biased region" description="Pro residues" evidence="15">
    <location>
        <begin position="228"/>
        <end position="241"/>
    </location>
</feature>
<protein>
    <recommendedName>
        <fullName evidence="4">RING-type E3 ubiquitin transferase</fullName>
        <ecNumber evidence="4">2.3.2.27</ecNumber>
    </recommendedName>
</protein>
<keyword evidence="7" id="KW-0479">Metal-binding</keyword>
<dbReference type="Pfam" id="PF13639">
    <property type="entry name" value="zf-RING_2"/>
    <property type="match status" value="1"/>
</dbReference>
<feature type="domain" description="RING-type" evidence="17">
    <location>
        <begin position="126"/>
        <end position="168"/>
    </location>
</feature>
<dbReference type="EC" id="2.3.2.27" evidence="4"/>
<comment type="catalytic activity">
    <reaction evidence="1">
        <text>S-ubiquitinyl-[E2 ubiquitin-conjugating enzyme]-L-cysteine + [acceptor protein]-L-lysine = [E2 ubiquitin-conjugating enzyme]-L-cysteine + N(6)-ubiquitinyl-[acceptor protein]-L-lysine.</text>
        <dbReference type="EC" id="2.3.2.27"/>
    </reaction>
</comment>
<evidence type="ECO:0000256" key="10">
    <source>
        <dbReference type="ARBA" id="ARBA00022833"/>
    </source>
</evidence>
<dbReference type="AlphaFoldDB" id="A0A7I8LFU9"/>
<evidence type="ECO:0000256" key="5">
    <source>
        <dbReference type="ARBA" id="ARBA00022679"/>
    </source>
</evidence>
<dbReference type="EMBL" id="LR746277">
    <property type="protein sequence ID" value="CAA7408145.1"/>
    <property type="molecule type" value="Genomic_DNA"/>
</dbReference>
<dbReference type="PROSITE" id="PS50089">
    <property type="entry name" value="ZF_RING_2"/>
    <property type="match status" value="1"/>
</dbReference>
<evidence type="ECO:0000256" key="3">
    <source>
        <dbReference type="ARBA" id="ARBA00004906"/>
    </source>
</evidence>
<evidence type="ECO:0000256" key="11">
    <source>
        <dbReference type="ARBA" id="ARBA00022989"/>
    </source>
</evidence>
<dbReference type="PANTHER" id="PTHR45768">
    <property type="entry name" value="E3 UBIQUITIN-PROTEIN LIGASE RNF13-LIKE"/>
    <property type="match status" value="1"/>
</dbReference>
<evidence type="ECO:0000256" key="8">
    <source>
        <dbReference type="ARBA" id="ARBA00022771"/>
    </source>
</evidence>
<evidence type="ECO:0000256" key="15">
    <source>
        <dbReference type="SAM" id="MobiDB-lite"/>
    </source>
</evidence>
<accession>A0A7I8LFU9</accession>
<evidence type="ECO:0000256" key="2">
    <source>
        <dbReference type="ARBA" id="ARBA00004167"/>
    </source>
</evidence>
<evidence type="ECO:0000313" key="19">
    <source>
        <dbReference type="Proteomes" id="UP000663760"/>
    </source>
</evidence>
<evidence type="ECO:0000256" key="16">
    <source>
        <dbReference type="SAM" id="Phobius"/>
    </source>
</evidence>
<evidence type="ECO:0000256" key="6">
    <source>
        <dbReference type="ARBA" id="ARBA00022692"/>
    </source>
</evidence>
<dbReference type="Proteomes" id="UP000663760">
    <property type="component" value="Chromosome 14"/>
</dbReference>
<evidence type="ECO:0000256" key="4">
    <source>
        <dbReference type="ARBA" id="ARBA00012483"/>
    </source>
</evidence>
<feature type="compositionally biased region" description="Basic and acidic residues" evidence="15">
    <location>
        <begin position="211"/>
        <end position="227"/>
    </location>
</feature>
<evidence type="ECO:0000256" key="1">
    <source>
        <dbReference type="ARBA" id="ARBA00000900"/>
    </source>
</evidence>
<feature type="compositionally biased region" description="Basic residues" evidence="15">
    <location>
        <begin position="295"/>
        <end position="306"/>
    </location>
</feature>
<keyword evidence="19" id="KW-1185">Reference proteome</keyword>
<evidence type="ECO:0000259" key="17">
    <source>
        <dbReference type="PROSITE" id="PS50089"/>
    </source>
</evidence>
<keyword evidence="11 16" id="KW-1133">Transmembrane helix</keyword>
<keyword evidence="12 16" id="KW-0472">Membrane</keyword>
<organism evidence="18 19">
    <name type="scientific">Spirodela intermedia</name>
    <name type="common">Intermediate duckweed</name>
    <dbReference type="NCBI Taxonomy" id="51605"/>
    <lineage>
        <taxon>Eukaryota</taxon>
        <taxon>Viridiplantae</taxon>
        <taxon>Streptophyta</taxon>
        <taxon>Embryophyta</taxon>
        <taxon>Tracheophyta</taxon>
        <taxon>Spermatophyta</taxon>
        <taxon>Magnoliopsida</taxon>
        <taxon>Liliopsida</taxon>
        <taxon>Araceae</taxon>
        <taxon>Lemnoideae</taxon>
        <taxon>Spirodela</taxon>
    </lineage>
</organism>
<gene>
    <name evidence="18" type="ORF">SI8410_14018823</name>
</gene>
<evidence type="ECO:0000256" key="9">
    <source>
        <dbReference type="ARBA" id="ARBA00022786"/>
    </source>
</evidence>
<dbReference type="Gene3D" id="3.30.40.10">
    <property type="entry name" value="Zinc/RING finger domain, C3HC4 (zinc finger)"/>
    <property type="match status" value="1"/>
</dbReference>
<feature type="region of interest" description="Disordered" evidence="15">
    <location>
        <begin position="295"/>
        <end position="315"/>
    </location>
</feature>
<dbReference type="FunFam" id="3.30.40.10:FF:000231">
    <property type="entry name" value="RING-H2 finger protein ATL46"/>
    <property type="match status" value="1"/>
</dbReference>
<dbReference type="GO" id="GO:0008270">
    <property type="term" value="F:zinc ion binding"/>
    <property type="evidence" value="ECO:0007669"/>
    <property type="project" value="UniProtKB-KW"/>
</dbReference>